<evidence type="ECO:0000256" key="1">
    <source>
        <dbReference type="SAM" id="MobiDB-lite"/>
    </source>
</evidence>
<organism evidence="2 3">
    <name type="scientific">Eragrostis curvula</name>
    <name type="common">weeping love grass</name>
    <dbReference type="NCBI Taxonomy" id="38414"/>
    <lineage>
        <taxon>Eukaryota</taxon>
        <taxon>Viridiplantae</taxon>
        <taxon>Streptophyta</taxon>
        <taxon>Embryophyta</taxon>
        <taxon>Tracheophyta</taxon>
        <taxon>Spermatophyta</taxon>
        <taxon>Magnoliopsida</taxon>
        <taxon>Liliopsida</taxon>
        <taxon>Poales</taxon>
        <taxon>Poaceae</taxon>
        <taxon>PACMAD clade</taxon>
        <taxon>Chloridoideae</taxon>
        <taxon>Eragrostideae</taxon>
        <taxon>Eragrostidinae</taxon>
        <taxon>Eragrostis</taxon>
    </lineage>
</organism>
<proteinExistence type="predicted"/>
<dbReference type="EMBL" id="RWGY01000314">
    <property type="protein sequence ID" value="TVU02534.1"/>
    <property type="molecule type" value="Genomic_DNA"/>
</dbReference>
<dbReference type="AlphaFoldDB" id="A0A5J9SUC8"/>
<sequence length="60" mass="6674">MESGTRICDLNGFLRIHRKEQPRCQEAPHYSLSRSGALQMATKSAAGDRSRDKGRHGTFG</sequence>
<keyword evidence="3" id="KW-1185">Reference proteome</keyword>
<evidence type="ECO:0000313" key="3">
    <source>
        <dbReference type="Proteomes" id="UP000324897"/>
    </source>
</evidence>
<feature type="region of interest" description="Disordered" evidence="1">
    <location>
        <begin position="25"/>
        <end position="60"/>
    </location>
</feature>
<dbReference type="Gramene" id="TVU02534">
    <property type="protein sequence ID" value="TVU02534"/>
    <property type="gene ID" value="EJB05_51944"/>
</dbReference>
<evidence type="ECO:0000313" key="2">
    <source>
        <dbReference type="EMBL" id="TVU02534.1"/>
    </source>
</evidence>
<gene>
    <name evidence="2" type="ORF">EJB05_51944</name>
</gene>
<protein>
    <submittedName>
        <fullName evidence="2">Uncharacterized protein</fullName>
    </submittedName>
</protein>
<name>A0A5J9SUC8_9POAL</name>
<comment type="caution">
    <text evidence="2">The sequence shown here is derived from an EMBL/GenBank/DDBJ whole genome shotgun (WGS) entry which is preliminary data.</text>
</comment>
<reference evidence="2 3" key="1">
    <citation type="journal article" date="2019" name="Sci. Rep.">
        <title>A high-quality genome of Eragrostis curvula grass provides insights into Poaceae evolution and supports new strategies to enhance forage quality.</title>
        <authorList>
            <person name="Carballo J."/>
            <person name="Santos B.A.C.M."/>
            <person name="Zappacosta D."/>
            <person name="Garbus I."/>
            <person name="Selva J.P."/>
            <person name="Gallo C.A."/>
            <person name="Diaz A."/>
            <person name="Albertini E."/>
            <person name="Caccamo M."/>
            <person name="Echenique V."/>
        </authorList>
    </citation>
    <scope>NUCLEOTIDE SEQUENCE [LARGE SCALE GENOMIC DNA]</scope>
    <source>
        <strain evidence="3">cv. Victoria</strain>
        <tissue evidence="2">Leaf</tissue>
    </source>
</reference>
<dbReference type="Proteomes" id="UP000324897">
    <property type="component" value="Unassembled WGS sequence"/>
</dbReference>
<accession>A0A5J9SUC8</accession>